<protein>
    <submittedName>
        <fullName evidence="2">Jg21936 protein</fullName>
    </submittedName>
</protein>
<evidence type="ECO:0000259" key="1">
    <source>
        <dbReference type="Pfam" id="PF16012"/>
    </source>
</evidence>
<dbReference type="EMBL" id="CAKXAJ010015758">
    <property type="protein sequence ID" value="CAH2216555.1"/>
    <property type="molecule type" value="Genomic_DNA"/>
</dbReference>
<dbReference type="Pfam" id="PF16012">
    <property type="entry name" value="DUF4780"/>
    <property type="match status" value="1"/>
</dbReference>
<dbReference type="AlphaFoldDB" id="A0A8S4QUL4"/>
<dbReference type="OrthoDB" id="7471804at2759"/>
<keyword evidence="3" id="KW-1185">Reference proteome</keyword>
<feature type="domain" description="DUF4780" evidence="1">
    <location>
        <begin position="3"/>
        <end position="118"/>
    </location>
</feature>
<proteinExistence type="predicted"/>
<organism evidence="2 3">
    <name type="scientific">Pararge aegeria aegeria</name>
    <dbReference type="NCBI Taxonomy" id="348720"/>
    <lineage>
        <taxon>Eukaryota</taxon>
        <taxon>Metazoa</taxon>
        <taxon>Ecdysozoa</taxon>
        <taxon>Arthropoda</taxon>
        <taxon>Hexapoda</taxon>
        <taxon>Insecta</taxon>
        <taxon>Pterygota</taxon>
        <taxon>Neoptera</taxon>
        <taxon>Endopterygota</taxon>
        <taxon>Lepidoptera</taxon>
        <taxon>Glossata</taxon>
        <taxon>Ditrysia</taxon>
        <taxon>Papilionoidea</taxon>
        <taxon>Nymphalidae</taxon>
        <taxon>Satyrinae</taxon>
        <taxon>Satyrini</taxon>
        <taxon>Parargina</taxon>
        <taxon>Pararge</taxon>
    </lineage>
</organism>
<sequence>MWCNYERSLFWLEETVSRMSSPTVGTTLTVTLLSKIQLRSRLELYVPNFEGGVEQLHQILSLQNPWYNVSLWALFRYEKLTGNQPGVFLILGVPSEELPNILARNLKVAYLTGTINIRLFQDTDIPQNSELGLLPYRKWRKEIQISYPS</sequence>
<name>A0A8S4QUL4_9NEOP</name>
<reference evidence="2" key="1">
    <citation type="submission" date="2022-03" db="EMBL/GenBank/DDBJ databases">
        <authorList>
            <person name="Lindestad O."/>
        </authorList>
    </citation>
    <scope>NUCLEOTIDE SEQUENCE</scope>
</reference>
<comment type="caution">
    <text evidence="2">The sequence shown here is derived from an EMBL/GenBank/DDBJ whole genome shotgun (WGS) entry which is preliminary data.</text>
</comment>
<evidence type="ECO:0000313" key="3">
    <source>
        <dbReference type="Proteomes" id="UP000838756"/>
    </source>
</evidence>
<accession>A0A8S4QUL4</accession>
<dbReference type="InterPro" id="IPR031961">
    <property type="entry name" value="DUF4780"/>
</dbReference>
<evidence type="ECO:0000313" key="2">
    <source>
        <dbReference type="EMBL" id="CAH2216555.1"/>
    </source>
</evidence>
<gene>
    <name evidence="2" type="primary">jg21936</name>
    <name evidence="2" type="ORF">PAEG_LOCUS4545</name>
</gene>
<dbReference type="Proteomes" id="UP000838756">
    <property type="component" value="Unassembled WGS sequence"/>
</dbReference>